<evidence type="ECO:0000256" key="2">
    <source>
        <dbReference type="ARBA" id="ARBA00022723"/>
    </source>
</evidence>
<evidence type="ECO:0000256" key="4">
    <source>
        <dbReference type="ARBA" id="ARBA00022833"/>
    </source>
</evidence>
<reference evidence="8" key="1">
    <citation type="submission" date="2017-09" db="EMBL/GenBank/DDBJ databases">
        <title>Depth-based differentiation of microbial function through sediment-hosted aquifers and enrichment of novel symbionts in the deep terrestrial subsurface.</title>
        <authorList>
            <person name="Probst A.J."/>
            <person name="Ladd B."/>
            <person name="Jarett J.K."/>
            <person name="Geller-Mcgrath D.E."/>
            <person name="Sieber C.M.K."/>
            <person name="Emerson J.B."/>
            <person name="Anantharaman K."/>
            <person name="Thomas B.C."/>
            <person name="Malmstrom R."/>
            <person name="Stieglmeier M."/>
            <person name="Klingl A."/>
            <person name="Woyke T."/>
            <person name="Ryan C.M."/>
            <person name="Banfield J.F."/>
        </authorList>
    </citation>
    <scope>NUCLEOTIDE SEQUENCE [LARGE SCALE GENOMIC DNA]</scope>
</reference>
<keyword evidence="2" id="KW-0479">Metal-binding</keyword>
<dbReference type="SUPFAM" id="SSF56281">
    <property type="entry name" value="Metallo-hydrolase/oxidoreductase"/>
    <property type="match status" value="1"/>
</dbReference>
<evidence type="ECO:0000313" key="8">
    <source>
        <dbReference type="Proteomes" id="UP000230353"/>
    </source>
</evidence>
<dbReference type="PANTHER" id="PTHR46233:SF3">
    <property type="entry name" value="HYDROXYACYLGLUTATHIONE HYDROLASE GLOC"/>
    <property type="match status" value="1"/>
</dbReference>
<evidence type="ECO:0000313" key="7">
    <source>
        <dbReference type="EMBL" id="PIS13747.1"/>
    </source>
</evidence>
<dbReference type="Proteomes" id="UP000230353">
    <property type="component" value="Unassembled WGS sequence"/>
</dbReference>
<dbReference type="Gene3D" id="3.60.15.10">
    <property type="entry name" value="Ribonuclease Z/Hydroxyacylglutathione hydrolase-like"/>
    <property type="match status" value="2"/>
</dbReference>
<evidence type="ECO:0000256" key="1">
    <source>
        <dbReference type="ARBA" id="ARBA00001947"/>
    </source>
</evidence>
<dbReference type="SMART" id="SM00849">
    <property type="entry name" value="Lactamase_B"/>
    <property type="match status" value="1"/>
</dbReference>
<dbReference type="PANTHER" id="PTHR46233">
    <property type="entry name" value="HYDROXYACYLGLUTATHIONE HYDROLASE GLOC"/>
    <property type="match status" value="1"/>
</dbReference>
<evidence type="ECO:0000259" key="6">
    <source>
        <dbReference type="SMART" id="SM00849"/>
    </source>
</evidence>
<dbReference type="EMBL" id="PEZL01000001">
    <property type="protein sequence ID" value="PIS13747.1"/>
    <property type="molecule type" value="Genomic_DNA"/>
</dbReference>
<gene>
    <name evidence="7" type="ORF">COT67_00025</name>
</gene>
<proteinExistence type="predicted"/>
<dbReference type="GO" id="GO:0016787">
    <property type="term" value="F:hydrolase activity"/>
    <property type="evidence" value="ECO:0007669"/>
    <property type="project" value="UniProtKB-KW"/>
</dbReference>
<comment type="cofactor">
    <cofactor evidence="1">
        <name>Zn(2+)</name>
        <dbReference type="ChEBI" id="CHEBI:29105"/>
    </cofactor>
</comment>
<organism evidence="7 8">
    <name type="scientific">Candidatus Tagabacteria bacterium CG09_land_8_20_14_0_10_41_14</name>
    <dbReference type="NCBI Taxonomy" id="1975021"/>
    <lineage>
        <taxon>Bacteria</taxon>
        <taxon>Candidatus Tagaibacteriota</taxon>
    </lineage>
</organism>
<accession>A0A2H0WM65</accession>
<comment type="caution">
    <text evidence="7">The sequence shown here is derived from an EMBL/GenBank/DDBJ whole genome shotgun (WGS) entry which is preliminary data.</text>
</comment>
<keyword evidence="4" id="KW-0862">Zinc</keyword>
<feature type="region of interest" description="Disordered" evidence="5">
    <location>
        <begin position="158"/>
        <end position="180"/>
    </location>
</feature>
<dbReference type="InterPro" id="IPR001279">
    <property type="entry name" value="Metallo-B-lactamas"/>
</dbReference>
<feature type="domain" description="Metallo-beta-lactamase" evidence="6">
    <location>
        <begin position="13"/>
        <end position="160"/>
    </location>
</feature>
<dbReference type="InterPro" id="IPR051453">
    <property type="entry name" value="MBL_Glyoxalase_II"/>
</dbReference>
<dbReference type="Pfam" id="PF00753">
    <property type="entry name" value="Lactamase_B"/>
    <property type="match status" value="2"/>
</dbReference>
<evidence type="ECO:0000256" key="3">
    <source>
        <dbReference type="ARBA" id="ARBA00022801"/>
    </source>
</evidence>
<dbReference type="AlphaFoldDB" id="A0A2H0WM65"/>
<name>A0A2H0WM65_9BACT</name>
<dbReference type="GO" id="GO:0046872">
    <property type="term" value="F:metal ion binding"/>
    <property type="evidence" value="ECO:0007669"/>
    <property type="project" value="UniProtKB-KW"/>
</dbReference>
<dbReference type="InterPro" id="IPR036866">
    <property type="entry name" value="RibonucZ/Hydroxyglut_hydro"/>
</dbReference>
<evidence type="ECO:0000256" key="5">
    <source>
        <dbReference type="SAM" id="MobiDB-lite"/>
    </source>
</evidence>
<protein>
    <submittedName>
        <fullName evidence="7">MBL fold metallo-hydrolase</fullName>
    </submittedName>
</protein>
<keyword evidence="3 7" id="KW-0378">Hydrolase</keyword>
<sequence>MTIRKIVVGPIYKANCYIVRDPISNSCVIIDPGDEPEKILDFIKEYELKPEAIIITHSHPDHVGALEAIKKFTTCDVVNLTEGEIIKLGDIELKAIETRGHTSDSFCIVCEQEKIIFTGDTLFRHSIGRTDLPGGDKEQMEKSLRRLMELPDDYKIYPGHGPETTIGEERTNNPFLKPEY</sequence>